<dbReference type="GO" id="GO:0006351">
    <property type="term" value="P:DNA-templated transcription"/>
    <property type="evidence" value="ECO:0007669"/>
    <property type="project" value="InterPro"/>
</dbReference>
<feature type="compositionally biased region" description="Polar residues" evidence="6">
    <location>
        <begin position="803"/>
        <end position="859"/>
    </location>
</feature>
<proteinExistence type="predicted"/>
<evidence type="ECO:0000256" key="5">
    <source>
        <dbReference type="ARBA" id="ARBA00023242"/>
    </source>
</evidence>
<dbReference type="EMBL" id="LN891038">
    <property type="protein sequence ID" value="CUS10840.1"/>
    <property type="molecule type" value="Genomic_DNA"/>
</dbReference>
<keyword evidence="2" id="KW-0805">Transcription regulation</keyword>
<keyword evidence="1" id="KW-0862">Zinc</keyword>
<dbReference type="PANTHER" id="PTHR47171:SF3">
    <property type="entry name" value="FARA-RELATED"/>
    <property type="match status" value="1"/>
</dbReference>
<protein>
    <recommendedName>
        <fullName evidence="7">Xylanolytic transcriptional activator regulatory domain-containing protein</fullName>
    </recommendedName>
</protein>
<feature type="compositionally biased region" description="Polar residues" evidence="6">
    <location>
        <begin position="101"/>
        <end position="115"/>
    </location>
</feature>
<feature type="compositionally biased region" description="Polar residues" evidence="6">
    <location>
        <begin position="873"/>
        <end position="886"/>
    </location>
</feature>
<evidence type="ECO:0000256" key="1">
    <source>
        <dbReference type="ARBA" id="ARBA00022833"/>
    </source>
</evidence>
<evidence type="ECO:0000256" key="6">
    <source>
        <dbReference type="SAM" id="MobiDB-lite"/>
    </source>
</evidence>
<dbReference type="AlphaFoldDB" id="A0A292PWI5"/>
<gene>
    <name evidence="8" type="ORF">GSTUAT00005113001</name>
</gene>
<evidence type="ECO:0000256" key="4">
    <source>
        <dbReference type="ARBA" id="ARBA00023163"/>
    </source>
</evidence>
<feature type="compositionally biased region" description="Low complexity" evidence="6">
    <location>
        <begin position="665"/>
        <end position="677"/>
    </location>
</feature>
<dbReference type="InterPro" id="IPR007219">
    <property type="entry name" value="XnlR_reg_dom"/>
</dbReference>
<evidence type="ECO:0000256" key="2">
    <source>
        <dbReference type="ARBA" id="ARBA00023015"/>
    </source>
</evidence>
<dbReference type="Proteomes" id="UP001412239">
    <property type="component" value="Unassembled WGS sequence"/>
</dbReference>
<dbReference type="GO" id="GO:0008270">
    <property type="term" value="F:zinc ion binding"/>
    <property type="evidence" value="ECO:0007669"/>
    <property type="project" value="InterPro"/>
</dbReference>
<keyword evidence="9" id="KW-1185">Reference proteome</keyword>
<keyword evidence="3" id="KW-0238">DNA-binding</keyword>
<dbReference type="SMART" id="SM00906">
    <property type="entry name" value="Fungal_trans"/>
    <property type="match status" value="1"/>
</dbReference>
<keyword evidence="4" id="KW-0804">Transcription</keyword>
<keyword evidence="5" id="KW-0539">Nucleus</keyword>
<reference evidence="8" key="1">
    <citation type="submission" date="2015-10" db="EMBL/GenBank/DDBJ databases">
        <authorList>
            <person name="Regsiter A."/>
            <person name="william w."/>
        </authorList>
    </citation>
    <scope>NUCLEOTIDE SEQUENCE</scope>
    <source>
        <strain evidence="8">Montdore</strain>
    </source>
</reference>
<feature type="compositionally biased region" description="Basic residues" evidence="6">
    <location>
        <begin position="648"/>
        <end position="661"/>
    </location>
</feature>
<feature type="region of interest" description="Disordered" evidence="6">
    <location>
        <begin position="645"/>
        <end position="755"/>
    </location>
</feature>
<dbReference type="CDD" id="cd12148">
    <property type="entry name" value="fungal_TF_MHR"/>
    <property type="match status" value="1"/>
</dbReference>
<evidence type="ECO:0000259" key="7">
    <source>
        <dbReference type="SMART" id="SM00906"/>
    </source>
</evidence>
<evidence type="ECO:0000313" key="8">
    <source>
        <dbReference type="EMBL" id="CUS10840.1"/>
    </source>
</evidence>
<feature type="region of interest" description="Disordered" evidence="6">
    <location>
        <begin position="796"/>
        <end position="886"/>
    </location>
</feature>
<feature type="domain" description="Xylanolytic transcriptional activator regulatory" evidence="7">
    <location>
        <begin position="352"/>
        <end position="425"/>
    </location>
</feature>
<dbReference type="InterPro" id="IPR052073">
    <property type="entry name" value="Amide_Lactam_Regulators"/>
</dbReference>
<sequence>MGEVVALLRVKADLVPIEHRHAMRERCDAASLGVPCTNCVAFSIECKIPTPKRKKVVGATKSKDGDDEYALAFTRLIFRVGDGGDSDDGHWWAGESRSSERQGSVQGPSPSPVDNIQMNFNKTPQATVLPHQDGTPNAGFPEAKSAQVAADNRTLTQFMKPRFARAPIKEAGRVAYLGESSNLSLLVHEKHGTPEVVHYPLPENVRGSRARLTELDTIEIEILHQRGAFLLPPRALCDELVEAYFKWIAPIVPVINRSRFMRRYQDPKNPPSLLLLQSILLAGSRVCTNPQLMDASGSTTPAAMTFYKRAKALYDANYEDDRVTIVQSLVLMGWYWEGPEGLFIIWYVTKNVFYWSRVATIVAQGSGMHRSVEHSQLSNADKRLWKRIWWTLFTRDRMVAVALGRPVHINTDDSDVEMVQEEDFLEDEPGFPAEYPPNTLHIQFFLHHVKLCEIMGLVLSQQYSVASKARRRQNAIDLVHSDLALADWMLHVPPNMRYHIEDKSRQNFWAALLHSTYYTTLCLLHRAHMPPVSTTPSGIEDTSYPSRNIAFRAATAITSIIDNLAEHDQLRYCPAFIVYSLFSALIMHVYQNRSANPTVVAESKERMGKCMKALKDISKVWIVAKMVYTLFESILGNKALEERLQKSAGRRHHPRKHQHNRSNRESSTSAEARSTTEPIKRKFDEMDIGGHPGRPVPNMSYERSRPQTPAPAPGSIQNNAAGMSAPGNATPHLRQGTDIFMGGQSQGGTRPPTPFQQPNMSVPATPPDLYLVTRSSPPIPQSLWENFQPGQLFPDDSGITYLSPPNHNSNSALDPQLASSPMPLSQHSVNQHMQSQMQGTSPAPMSGIQNTGLPQQHSWPSPFEMDPNGAMGSGSSPEDTWSNSSTDKIVPTTLNVEDWFNFFGLTGELGTLGENGAPI</sequence>
<evidence type="ECO:0000256" key="3">
    <source>
        <dbReference type="ARBA" id="ARBA00023125"/>
    </source>
</evidence>
<evidence type="ECO:0000313" key="9">
    <source>
        <dbReference type="Proteomes" id="UP001412239"/>
    </source>
</evidence>
<organism evidence="8 9">
    <name type="scientific">Tuber aestivum</name>
    <name type="common">summer truffle</name>
    <dbReference type="NCBI Taxonomy" id="59557"/>
    <lineage>
        <taxon>Eukaryota</taxon>
        <taxon>Fungi</taxon>
        <taxon>Dikarya</taxon>
        <taxon>Ascomycota</taxon>
        <taxon>Pezizomycotina</taxon>
        <taxon>Pezizomycetes</taxon>
        <taxon>Pezizales</taxon>
        <taxon>Tuberaceae</taxon>
        <taxon>Tuber</taxon>
    </lineage>
</organism>
<dbReference type="Pfam" id="PF04082">
    <property type="entry name" value="Fungal_trans"/>
    <property type="match status" value="1"/>
</dbReference>
<dbReference type="PANTHER" id="PTHR47171">
    <property type="entry name" value="FARA-RELATED"/>
    <property type="match status" value="1"/>
</dbReference>
<name>A0A292PWI5_9PEZI</name>
<accession>A0A292PWI5</accession>
<feature type="region of interest" description="Disordered" evidence="6">
    <location>
        <begin position="89"/>
        <end position="115"/>
    </location>
</feature>
<dbReference type="GO" id="GO:0003677">
    <property type="term" value="F:DNA binding"/>
    <property type="evidence" value="ECO:0007669"/>
    <property type="project" value="UniProtKB-KW"/>
</dbReference>